<evidence type="ECO:0000259" key="5">
    <source>
        <dbReference type="PROSITE" id="PS51118"/>
    </source>
</evidence>
<dbReference type="InterPro" id="IPR036388">
    <property type="entry name" value="WH-like_DNA-bd_sf"/>
</dbReference>
<keyword evidence="3" id="KW-0804">Transcription</keyword>
<reference evidence="6" key="1">
    <citation type="submission" date="2018-06" db="EMBL/GenBank/DDBJ databases">
        <authorList>
            <person name="Zhirakovskaya E."/>
        </authorList>
    </citation>
    <scope>NUCLEOTIDE SEQUENCE</scope>
</reference>
<organism evidence="6">
    <name type="scientific">hydrothermal vent metagenome</name>
    <dbReference type="NCBI Taxonomy" id="652676"/>
    <lineage>
        <taxon>unclassified sequences</taxon>
        <taxon>metagenomes</taxon>
        <taxon>ecological metagenomes</taxon>
    </lineage>
</organism>
<dbReference type="InterPro" id="IPR002577">
    <property type="entry name" value="HTH_HxlR"/>
</dbReference>
<dbReference type="SUPFAM" id="SSF46785">
    <property type="entry name" value="Winged helix' DNA-binding domain"/>
    <property type="match status" value="1"/>
</dbReference>
<accession>A0A3B0SKT0</accession>
<feature type="domain" description="HTH hxlR-type" evidence="5">
    <location>
        <begin position="12"/>
        <end position="111"/>
    </location>
</feature>
<evidence type="ECO:0000256" key="4">
    <source>
        <dbReference type="SAM" id="MobiDB-lite"/>
    </source>
</evidence>
<dbReference type="Pfam" id="PF01638">
    <property type="entry name" value="HxlR"/>
    <property type="match status" value="1"/>
</dbReference>
<gene>
    <name evidence="6" type="ORF">MNBD_ALPHA07-2248</name>
</gene>
<name>A0A3B0SKT0_9ZZZZ</name>
<dbReference type="InterPro" id="IPR036390">
    <property type="entry name" value="WH_DNA-bd_sf"/>
</dbReference>
<evidence type="ECO:0000256" key="2">
    <source>
        <dbReference type="ARBA" id="ARBA00023125"/>
    </source>
</evidence>
<dbReference type="EMBL" id="UOEG01000281">
    <property type="protein sequence ID" value="VAW04813.1"/>
    <property type="molecule type" value="Genomic_DNA"/>
</dbReference>
<proteinExistence type="predicted"/>
<dbReference type="PANTHER" id="PTHR33204">
    <property type="entry name" value="TRANSCRIPTIONAL REGULATOR, MARR FAMILY"/>
    <property type="match status" value="1"/>
</dbReference>
<dbReference type="PROSITE" id="PS51118">
    <property type="entry name" value="HTH_HXLR"/>
    <property type="match status" value="1"/>
</dbReference>
<keyword evidence="2" id="KW-0238">DNA-binding</keyword>
<evidence type="ECO:0000256" key="1">
    <source>
        <dbReference type="ARBA" id="ARBA00023015"/>
    </source>
</evidence>
<evidence type="ECO:0000313" key="6">
    <source>
        <dbReference type="EMBL" id="VAW04813.1"/>
    </source>
</evidence>
<feature type="region of interest" description="Disordered" evidence="4">
    <location>
        <begin position="106"/>
        <end position="134"/>
    </location>
</feature>
<evidence type="ECO:0000256" key="3">
    <source>
        <dbReference type="ARBA" id="ARBA00023163"/>
    </source>
</evidence>
<keyword evidence="1" id="KW-0805">Transcription regulation</keyword>
<sequence length="134" mass="15269">MAKISQKRGTGCPVAYGLDSFGDRWSLLIIRDLMLHGKKTYSAFLASDENIATNILISRLKHLEAEGIVSKTKDPENRRSYTYALTDKGRDLAPVMMEIIRWSGRHDTRPEARKDTSDAVMKNPDRFEEKLRGQ</sequence>
<dbReference type="GO" id="GO:0003677">
    <property type="term" value="F:DNA binding"/>
    <property type="evidence" value="ECO:0007669"/>
    <property type="project" value="UniProtKB-KW"/>
</dbReference>
<protein>
    <submittedName>
        <fullName evidence="6">Transcriptional regulator, HxlR family</fullName>
    </submittedName>
</protein>
<dbReference type="PANTHER" id="PTHR33204:SF37">
    <property type="entry name" value="HTH-TYPE TRANSCRIPTIONAL REGULATOR YODB"/>
    <property type="match status" value="1"/>
</dbReference>
<dbReference type="Gene3D" id="1.10.10.10">
    <property type="entry name" value="Winged helix-like DNA-binding domain superfamily/Winged helix DNA-binding domain"/>
    <property type="match status" value="1"/>
</dbReference>
<dbReference type="AlphaFoldDB" id="A0A3B0SKT0"/>